<dbReference type="GO" id="GO:0016301">
    <property type="term" value="F:kinase activity"/>
    <property type="evidence" value="ECO:0007669"/>
    <property type="project" value="UniProtKB-UniRule"/>
</dbReference>
<dbReference type="PANTHER" id="PTHR12149">
    <property type="entry name" value="FRUCTOSAMINE 3 KINASE-RELATED PROTEIN"/>
    <property type="match status" value="1"/>
</dbReference>
<protein>
    <recommendedName>
        <fullName evidence="1">protein-ribulosamine 3-kinase</fullName>
        <ecNumber evidence="1">2.7.1.172</ecNumber>
    </recommendedName>
</protein>
<evidence type="ECO:0000256" key="3">
    <source>
        <dbReference type="PIRNR" id="PIRNR006221"/>
    </source>
</evidence>
<organism evidence="4 5">
    <name type="scientific">Rhodocollybia butyracea</name>
    <dbReference type="NCBI Taxonomy" id="206335"/>
    <lineage>
        <taxon>Eukaryota</taxon>
        <taxon>Fungi</taxon>
        <taxon>Dikarya</taxon>
        <taxon>Basidiomycota</taxon>
        <taxon>Agaricomycotina</taxon>
        <taxon>Agaricomycetes</taxon>
        <taxon>Agaricomycetidae</taxon>
        <taxon>Agaricales</taxon>
        <taxon>Marasmiineae</taxon>
        <taxon>Omphalotaceae</taxon>
        <taxon>Rhodocollybia</taxon>
    </lineage>
</organism>
<comment type="catalytic activity">
    <reaction evidence="2">
        <text>N(6)-D-ribulosyl-L-lysyl-[protein] + ATP = N(6)-(3-O-phospho-D-ribulosyl)-L-lysyl-[protein] + ADP + H(+)</text>
        <dbReference type="Rhea" id="RHEA:48432"/>
        <dbReference type="Rhea" id="RHEA-COMP:12103"/>
        <dbReference type="Rhea" id="RHEA-COMP:12104"/>
        <dbReference type="ChEBI" id="CHEBI:15378"/>
        <dbReference type="ChEBI" id="CHEBI:30616"/>
        <dbReference type="ChEBI" id="CHEBI:90418"/>
        <dbReference type="ChEBI" id="CHEBI:90420"/>
        <dbReference type="ChEBI" id="CHEBI:456216"/>
        <dbReference type="EC" id="2.7.1.172"/>
    </reaction>
    <physiologicalReaction direction="left-to-right" evidence="2">
        <dbReference type="Rhea" id="RHEA:48433"/>
    </physiologicalReaction>
</comment>
<dbReference type="EMBL" id="JADNRY010000007">
    <property type="protein sequence ID" value="KAF9076019.1"/>
    <property type="molecule type" value="Genomic_DNA"/>
</dbReference>
<proteinExistence type="inferred from homology"/>
<dbReference type="OrthoDB" id="5772781at2759"/>
<reference evidence="4" key="1">
    <citation type="submission" date="2020-11" db="EMBL/GenBank/DDBJ databases">
        <authorList>
            <consortium name="DOE Joint Genome Institute"/>
            <person name="Ahrendt S."/>
            <person name="Riley R."/>
            <person name="Andreopoulos W."/>
            <person name="Labutti K."/>
            <person name="Pangilinan J."/>
            <person name="Ruiz-Duenas F.J."/>
            <person name="Barrasa J.M."/>
            <person name="Sanchez-Garcia M."/>
            <person name="Camarero S."/>
            <person name="Miyauchi S."/>
            <person name="Serrano A."/>
            <person name="Linde D."/>
            <person name="Babiker R."/>
            <person name="Drula E."/>
            <person name="Ayuso-Fernandez I."/>
            <person name="Pacheco R."/>
            <person name="Padilla G."/>
            <person name="Ferreira P."/>
            <person name="Barriuso J."/>
            <person name="Kellner H."/>
            <person name="Castanera R."/>
            <person name="Alfaro M."/>
            <person name="Ramirez L."/>
            <person name="Pisabarro A.G."/>
            <person name="Kuo A."/>
            <person name="Tritt A."/>
            <person name="Lipzen A."/>
            <person name="He G."/>
            <person name="Yan M."/>
            <person name="Ng V."/>
            <person name="Cullen D."/>
            <person name="Martin F."/>
            <person name="Rosso M.-N."/>
            <person name="Henrissat B."/>
            <person name="Hibbett D."/>
            <person name="Martinez A.T."/>
            <person name="Grigoriev I.V."/>
        </authorList>
    </citation>
    <scope>NUCLEOTIDE SEQUENCE</scope>
    <source>
        <strain evidence="4">AH 40177</strain>
    </source>
</reference>
<comment type="caution">
    <text evidence="4">The sequence shown here is derived from an EMBL/GenBank/DDBJ whole genome shotgun (WGS) entry which is preliminary data.</text>
</comment>
<evidence type="ECO:0000256" key="2">
    <source>
        <dbReference type="ARBA" id="ARBA00048655"/>
    </source>
</evidence>
<evidence type="ECO:0000256" key="1">
    <source>
        <dbReference type="ARBA" id="ARBA00011961"/>
    </source>
</evidence>
<gene>
    <name evidence="4" type="ORF">BDP27DRAFT_1211052</name>
</gene>
<comment type="similarity">
    <text evidence="3">Belongs to the fructosamine kinase family.</text>
</comment>
<evidence type="ECO:0000313" key="5">
    <source>
        <dbReference type="Proteomes" id="UP000772434"/>
    </source>
</evidence>
<dbReference type="SUPFAM" id="SSF56112">
    <property type="entry name" value="Protein kinase-like (PK-like)"/>
    <property type="match status" value="1"/>
</dbReference>
<dbReference type="Pfam" id="PF03881">
    <property type="entry name" value="Fructosamin_kin"/>
    <property type="match status" value="1"/>
</dbReference>
<evidence type="ECO:0000313" key="4">
    <source>
        <dbReference type="EMBL" id="KAF9076019.1"/>
    </source>
</evidence>
<dbReference type="PANTHER" id="PTHR12149:SF8">
    <property type="entry name" value="PROTEIN-RIBULOSAMINE 3-KINASE"/>
    <property type="match status" value="1"/>
</dbReference>
<sequence>MPLPSIILKELEKIESDAEFTGKLGGRVQSSNGNVYFVKLGSSSEAEQYTGEAESLRKINFGAPGLAPNVFASGTFEDGKPYFISEYKDIGYLTDKGAAVLGKRLATELHAYKSESGFGFQVPTYCGATRMKNGWYDSWEKCYSEMIGDLLERLKKKGKYQELCTKGESVRKEVIPKLLGPLKFEPVLLHGDLWSGNVGIDKATGEPVVFDPSSFFGHSEADLAIARIFSGFSSSFFGEYHKHLPKTEPASQFELRGHLYELFHYLNHTVLFGGGGYESSALRKMDILLMEVQ</sequence>
<dbReference type="Proteomes" id="UP000772434">
    <property type="component" value="Unassembled WGS sequence"/>
</dbReference>
<dbReference type="InterPro" id="IPR011009">
    <property type="entry name" value="Kinase-like_dom_sf"/>
</dbReference>
<keyword evidence="5" id="KW-1185">Reference proteome</keyword>
<keyword evidence="3 4" id="KW-0418">Kinase</keyword>
<dbReference type="InterPro" id="IPR016477">
    <property type="entry name" value="Fructo-/Ketosamine-3-kinase"/>
</dbReference>
<accession>A0A9P5Q0G3</accession>
<name>A0A9P5Q0G3_9AGAR</name>
<dbReference type="PIRSF" id="PIRSF006221">
    <property type="entry name" value="Ketosamine-3-kinase"/>
    <property type="match status" value="1"/>
</dbReference>
<dbReference type="Gene3D" id="3.90.1200.10">
    <property type="match status" value="1"/>
</dbReference>
<dbReference type="AlphaFoldDB" id="A0A9P5Q0G3"/>
<dbReference type="GO" id="GO:0102193">
    <property type="term" value="F:protein-ribulosamine 3-kinase activity"/>
    <property type="evidence" value="ECO:0007669"/>
    <property type="project" value="UniProtKB-EC"/>
</dbReference>
<keyword evidence="3" id="KW-0808">Transferase</keyword>
<dbReference type="EC" id="2.7.1.172" evidence="1"/>